<name>A0A2D3V7E2_9PEZI</name>
<gene>
    <name evidence="1" type="ORF">RCC_02115</name>
</gene>
<proteinExistence type="predicted"/>
<dbReference type="RefSeq" id="XP_023623166.1">
    <property type="nucleotide sequence ID" value="XM_023767398.1"/>
</dbReference>
<dbReference type="EMBL" id="FJUY01000002">
    <property type="protein sequence ID" value="CZT16273.1"/>
    <property type="molecule type" value="Genomic_DNA"/>
</dbReference>
<organism evidence="1 2">
    <name type="scientific">Ramularia collo-cygni</name>
    <dbReference type="NCBI Taxonomy" id="112498"/>
    <lineage>
        <taxon>Eukaryota</taxon>
        <taxon>Fungi</taxon>
        <taxon>Dikarya</taxon>
        <taxon>Ascomycota</taxon>
        <taxon>Pezizomycotina</taxon>
        <taxon>Dothideomycetes</taxon>
        <taxon>Dothideomycetidae</taxon>
        <taxon>Mycosphaerellales</taxon>
        <taxon>Mycosphaerellaceae</taxon>
        <taxon>Ramularia</taxon>
    </lineage>
</organism>
<sequence length="135" mass="15623">MRCDDLRSRLENLPQELYDEIRALTFAFDFTSEARCIDQHGYKPPMQLQINQNLRAQFLPRYYGSEEDWVFVSRSRFDNHFKDVEMWLNSLSPEALFAVHNRKRRALPGRCDAEGHYSIVAAGPGAPESVNTGVE</sequence>
<protein>
    <submittedName>
        <fullName evidence="1">Uncharacterized protein</fullName>
    </submittedName>
</protein>
<keyword evidence="2" id="KW-1185">Reference proteome</keyword>
<dbReference type="OrthoDB" id="3650741at2759"/>
<evidence type="ECO:0000313" key="1">
    <source>
        <dbReference type="EMBL" id="CZT16273.1"/>
    </source>
</evidence>
<accession>A0A2D3V7E2</accession>
<dbReference type="AlphaFoldDB" id="A0A2D3V7E2"/>
<dbReference type="GeneID" id="35597337"/>
<evidence type="ECO:0000313" key="2">
    <source>
        <dbReference type="Proteomes" id="UP000225277"/>
    </source>
</evidence>
<reference evidence="1 2" key="1">
    <citation type="submission" date="2016-03" db="EMBL/GenBank/DDBJ databases">
        <authorList>
            <person name="Ploux O."/>
        </authorList>
    </citation>
    <scope>NUCLEOTIDE SEQUENCE [LARGE SCALE GENOMIC DNA]</scope>
    <source>
        <strain evidence="1 2">URUG2</strain>
    </source>
</reference>
<dbReference type="Proteomes" id="UP000225277">
    <property type="component" value="Unassembled WGS sequence"/>
</dbReference>